<accession>A0A0F9PN00</accession>
<dbReference type="EMBL" id="LAZR01006117">
    <property type="protein sequence ID" value="KKM94592.1"/>
    <property type="molecule type" value="Genomic_DNA"/>
</dbReference>
<protein>
    <submittedName>
        <fullName evidence="1">Uncharacterized protein</fullName>
    </submittedName>
</protein>
<organism evidence="1">
    <name type="scientific">marine sediment metagenome</name>
    <dbReference type="NCBI Taxonomy" id="412755"/>
    <lineage>
        <taxon>unclassified sequences</taxon>
        <taxon>metagenomes</taxon>
        <taxon>ecological metagenomes</taxon>
    </lineage>
</organism>
<comment type="caution">
    <text evidence="1">The sequence shown here is derived from an EMBL/GenBank/DDBJ whole genome shotgun (WGS) entry which is preliminary data.</text>
</comment>
<name>A0A0F9PN00_9ZZZZ</name>
<sequence>MSDKKLPCSCTPDASGFGYCGDCTRKLKEKIWKKMSVGRKNYDRHFDPNGSKTLDEAMNDHDNNRCCSCHISAPCGYCVSQGQEGTREE</sequence>
<evidence type="ECO:0000313" key="1">
    <source>
        <dbReference type="EMBL" id="KKM94592.1"/>
    </source>
</evidence>
<dbReference type="AlphaFoldDB" id="A0A0F9PN00"/>
<proteinExistence type="predicted"/>
<reference evidence="1" key="1">
    <citation type="journal article" date="2015" name="Nature">
        <title>Complex archaea that bridge the gap between prokaryotes and eukaryotes.</title>
        <authorList>
            <person name="Spang A."/>
            <person name="Saw J.H."/>
            <person name="Jorgensen S.L."/>
            <person name="Zaremba-Niedzwiedzka K."/>
            <person name="Martijn J."/>
            <person name="Lind A.E."/>
            <person name="van Eijk R."/>
            <person name="Schleper C."/>
            <person name="Guy L."/>
            <person name="Ettema T.J."/>
        </authorList>
    </citation>
    <scope>NUCLEOTIDE SEQUENCE</scope>
</reference>
<gene>
    <name evidence="1" type="ORF">LCGC14_1196700</name>
</gene>